<feature type="region of interest" description="Disordered" evidence="1">
    <location>
        <begin position="199"/>
        <end position="228"/>
    </location>
</feature>
<dbReference type="RefSeq" id="WP_377577207.1">
    <property type="nucleotide sequence ID" value="NZ_JBHTMP010000071.1"/>
</dbReference>
<keyword evidence="3" id="KW-1185">Reference proteome</keyword>
<evidence type="ECO:0000313" key="3">
    <source>
        <dbReference type="Proteomes" id="UP001597260"/>
    </source>
</evidence>
<gene>
    <name evidence="2" type="ORF">ACFQ4H_29515</name>
</gene>
<dbReference type="Proteomes" id="UP001597260">
    <property type="component" value="Unassembled WGS sequence"/>
</dbReference>
<accession>A0ABW3YLD2</accession>
<proteinExistence type="predicted"/>
<sequence length="228" mass="24886">MGLLDPQARWITIDGGDSAQPLPNPVAMVGDASLLEGIGLTYLVGLSHGDLHADNILARVSEDGTLRVHDARLIDLATFEAQASLSRNIATLVLSLVSEVVRTPLRPGEDTKLIDLVLNPENKTVKPQVAPYVVEAVRDVYSAFRRVLPAYQDSWRPQYLLSVVAQALIHTSYNDAGADGQWWYLRLAARAAHRFLADRSGHQRPGPAGTRRIARPGPTRVRASTGCR</sequence>
<dbReference type="EMBL" id="JBHTMP010000071">
    <property type="protein sequence ID" value="MFD1325231.1"/>
    <property type="molecule type" value="Genomic_DNA"/>
</dbReference>
<protein>
    <submittedName>
        <fullName evidence="2">Uncharacterized protein</fullName>
    </submittedName>
</protein>
<evidence type="ECO:0000256" key="1">
    <source>
        <dbReference type="SAM" id="MobiDB-lite"/>
    </source>
</evidence>
<reference evidence="3" key="1">
    <citation type="journal article" date="2019" name="Int. J. Syst. Evol. Microbiol.">
        <title>The Global Catalogue of Microorganisms (GCM) 10K type strain sequencing project: providing services to taxonomists for standard genome sequencing and annotation.</title>
        <authorList>
            <consortium name="The Broad Institute Genomics Platform"/>
            <consortium name="The Broad Institute Genome Sequencing Center for Infectious Disease"/>
            <person name="Wu L."/>
            <person name="Ma J."/>
        </authorList>
    </citation>
    <scope>NUCLEOTIDE SEQUENCE [LARGE SCALE GENOMIC DNA]</scope>
    <source>
        <strain evidence="3">JCM 31037</strain>
    </source>
</reference>
<evidence type="ECO:0000313" key="2">
    <source>
        <dbReference type="EMBL" id="MFD1325231.1"/>
    </source>
</evidence>
<comment type="caution">
    <text evidence="2">The sequence shown here is derived from an EMBL/GenBank/DDBJ whole genome shotgun (WGS) entry which is preliminary data.</text>
</comment>
<organism evidence="2 3">
    <name type="scientific">Micromonospora sonneratiae</name>
    <dbReference type="NCBI Taxonomy" id="1184706"/>
    <lineage>
        <taxon>Bacteria</taxon>
        <taxon>Bacillati</taxon>
        <taxon>Actinomycetota</taxon>
        <taxon>Actinomycetes</taxon>
        <taxon>Micromonosporales</taxon>
        <taxon>Micromonosporaceae</taxon>
        <taxon>Micromonospora</taxon>
    </lineage>
</organism>
<name>A0ABW3YLD2_9ACTN</name>